<evidence type="ECO:0000313" key="2">
    <source>
        <dbReference type="Proteomes" id="UP001156702"/>
    </source>
</evidence>
<organism evidence="1 2">
    <name type="scientific">Shinella yambaruensis</name>
    <dbReference type="NCBI Taxonomy" id="415996"/>
    <lineage>
        <taxon>Bacteria</taxon>
        <taxon>Pseudomonadati</taxon>
        <taxon>Pseudomonadota</taxon>
        <taxon>Alphaproteobacteria</taxon>
        <taxon>Hyphomicrobiales</taxon>
        <taxon>Rhizobiaceae</taxon>
        <taxon>Shinella</taxon>
    </lineage>
</organism>
<sequence>MSEDVGMSVGRKAAYSVNEFCSMYSIGRTLFYDEVDAGRLRIKKAGTKTLVLASDADKWAQSLPDGGAA</sequence>
<protein>
    <recommendedName>
        <fullName evidence="3">DNA-binding protein</fullName>
    </recommendedName>
</protein>
<evidence type="ECO:0000313" key="1">
    <source>
        <dbReference type="EMBL" id="GLR54348.1"/>
    </source>
</evidence>
<gene>
    <name evidence="1" type="ORF">GCM10007923_55650</name>
</gene>
<proteinExistence type="predicted"/>
<accession>A0ABQ5ZUT1</accession>
<reference evidence="2" key="1">
    <citation type="journal article" date="2019" name="Int. J. Syst. Evol. Microbiol.">
        <title>The Global Catalogue of Microorganisms (GCM) 10K type strain sequencing project: providing services to taxonomists for standard genome sequencing and annotation.</title>
        <authorList>
            <consortium name="The Broad Institute Genomics Platform"/>
            <consortium name="The Broad Institute Genome Sequencing Center for Infectious Disease"/>
            <person name="Wu L."/>
            <person name="Ma J."/>
        </authorList>
    </citation>
    <scope>NUCLEOTIDE SEQUENCE [LARGE SCALE GENOMIC DNA]</scope>
    <source>
        <strain evidence="2">NBRC 102122</strain>
    </source>
</reference>
<comment type="caution">
    <text evidence="1">The sequence shown here is derived from an EMBL/GenBank/DDBJ whole genome shotgun (WGS) entry which is preliminary data.</text>
</comment>
<evidence type="ECO:0008006" key="3">
    <source>
        <dbReference type="Google" id="ProtNLM"/>
    </source>
</evidence>
<dbReference type="Proteomes" id="UP001156702">
    <property type="component" value="Unassembled WGS sequence"/>
</dbReference>
<keyword evidence="2" id="KW-1185">Reference proteome</keyword>
<dbReference type="EMBL" id="BSOP01000050">
    <property type="protein sequence ID" value="GLR54348.1"/>
    <property type="molecule type" value="Genomic_DNA"/>
</dbReference>
<name>A0ABQ5ZUT1_9HYPH</name>
<dbReference type="RefSeq" id="WP_245083149.1">
    <property type="nucleotide sequence ID" value="NZ_BSOP01000050.1"/>
</dbReference>